<feature type="domain" description="Lysozyme inhibitor LprI-like N-terminal" evidence="1">
    <location>
        <begin position="256"/>
        <end position="325"/>
    </location>
</feature>
<dbReference type="Proteomes" id="UP001231445">
    <property type="component" value="Chromosome"/>
</dbReference>
<evidence type="ECO:0000313" key="2">
    <source>
        <dbReference type="EMBL" id="WIW95916.1"/>
    </source>
</evidence>
<evidence type="ECO:0000259" key="1">
    <source>
        <dbReference type="Pfam" id="PF07007"/>
    </source>
</evidence>
<dbReference type="InterPro" id="IPR009739">
    <property type="entry name" value="LprI-like_N"/>
</dbReference>
<dbReference type="Pfam" id="PF07007">
    <property type="entry name" value="LprI"/>
    <property type="match status" value="1"/>
</dbReference>
<dbReference type="EMBL" id="CP127221">
    <property type="protein sequence ID" value="WIW95916.1"/>
    <property type="molecule type" value="Genomic_DNA"/>
</dbReference>
<proteinExistence type="predicted"/>
<dbReference type="KEGG" id="arue:QQX03_02070"/>
<organism evidence="2 3">
    <name type="scientific">Altererythrobacter rubellus</name>
    <dbReference type="NCBI Taxonomy" id="2173831"/>
    <lineage>
        <taxon>Bacteria</taxon>
        <taxon>Pseudomonadati</taxon>
        <taxon>Pseudomonadota</taxon>
        <taxon>Alphaproteobacteria</taxon>
        <taxon>Sphingomonadales</taxon>
        <taxon>Erythrobacteraceae</taxon>
        <taxon>Altererythrobacter</taxon>
    </lineage>
</organism>
<name>A0A9Y2B8L6_9SPHN</name>
<gene>
    <name evidence="2" type="ORF">QQX03_02070</name>
</gene>
<keyword evidence="3" id="KW-1185">Reference proteome</keyword>
<dbReference type="AlphaFoldDB" id="A0A9Y2B8L6"/>
<dbReference type="Gene3D" id="1.20.1270.180">
    <property type="match status" value="1"/>
</dbReference>
<dbReference type="RefSeq" id="WP_285976228.1">
    <property type="nucleotide sequence ID" value="NZ_CP127221.1"/>
</dbReference>
<protein>
    <submittedName>
        <fullName evidence="2">DUF1311 domain-containing protein</fullName>
    </submittedName>
</protein>
<accession>A0A9Y2B8L6</accession>
<evidence type="ECO:0000313" key="3">
    <source>
        <dbReference type="Proteomes" id="UP001231445"/>
    </source>
</evidence>
<sequence>MPQSNTRASPIKQLLFAWRPLGAGILLGASIFISSCTEQSAQELATKTCGSEAGRDAFRGFVTQTALARDTTPDGVARLIDITRHASSIADEDLRPQFSDALSSLSNLSGRANFSDNNVEIIIKEVTERGVSENGEILCWASIDVRPGVPGTEALEGLADALSLEYDLSLPAVSQITSLPIFYAISDSEPVRVIDADLSARDAGRIGGLIRLVEGAPIVLAPVEAQKARREAYEKEVLDARGAVLSATLAEERYRLAVSKNALNDLWAELDEVARDKLSAQQSLWVRQRDARCDLSSKEAETDPNQREMIKVRCLANENERRIGVLQRYSNW</sequence>
<reference evidence="2 3" key="1">
    <citation type="submission" date="2023-06" db="EMBL/GenBank/DDBJ databases">
        <title>Altererythrobacter rubellus NBRC 112769 genome.</title>
        <authorList>
            <person name="Zhang K."/>
        </authorList>
    </citation>
    <scope>NUCLEOTIDE SEQUENCE [LARGE SCALE GENOMIC DNA]</scope>
    <source>
        <strain evidence="2 3">NBRC 112769</strain>
    </source>
</reference>